<name>A0A1H6FTQ9_9EURY</name>
<keyword evidence="2" id="KW-1185">Reference proteome</keyword>
<dbReference type="AlphaFoldDB" id="A0A1H6FTQ9"/>
<accession>A0A1H6FTQ9</accession>
<dbReference type="Proteomes" id="UP000199112">
    <property type="component" value="Unassembled WGS sequence"/>
</dbReference>
<proteinExistence type="predicted"/>
<sequence>MVSPKAIWTVVAACVVLTLAVPTVAITMAEDTTSDDVVLEPTTSYASVTDEGKLEVDLERLNEQAVTTFDDVFTISVGDDAVSRVWIEDVEGLTFYENGNQHAELSESSPLEPEAGESARIGVSIDTHVDHAETERFTVHVEYEDDDGKSAGVVTLEDLEVEPETVETGANVTVNATYENVGERTKTTDAELTVDGAVVDSESVTVSPGDTETVHFERQLEWPGETELGVDGVEHETVSVDGPPVDVLEASVVDTELEAGETGEIEATVSNPTDEPVDRTLELAVDGIVVDTQTVALESASEQTLTFEHEFDGEGTTPVAVSGVDAGTVTVDEPTFEIQNRELSATTVAALAPPMAASLLIVATAANRRWVNK</sequence>
<protein>
    <recommendedName>
        <fullName evidence="3">CARDB protein</fullName>
    </recommendedName>
</protein>
<evidence type="ECO:0000313" key="1">
    <source>
        <dbReference type="EMBL" id="SEH13204.1"/>
    </source>
</evidence>
<organism evidence="1 2">
    <name type="scientific">Natronorubrum sediminis</name>
    <dbReference type="NCBI Taxonomy" id="640943"/>
    <lineage>
        <taxon>Archaea</taxon>
        <taxon>Methanobacteriati</taxon>
        <taxon>Methanobacteriota</taxon>
        <taxon>Stenosarchaea group</taxon>
        <taxon>Halobacteria</taxon>
        <taxon>Halobacteriales</taxon>
        <taxon>Natrialbaceae</taxon>
        <taxon>Natronorubrum</taxon>
    </lineage>
</organism>
<reference evidence="2" key="1">
    <citation type="submission" date="2016-10" db="EMBL/GenBank/DDBJ databases">
        <authorList>
            <person name="Varghese N."/>
            <person name="Submissions S."/>
        </authorList>
    </citation>
    <scope>NUCLEOTIDE SEQUENCE [LARGE SCALE GENOMIC DNA]</scope>
    <source>
        <strain evidence="2">CGMCC 1.8981</strain>
    </source>
</reference>
<evidence type="ECO:0000313" key="2">
    <source>
        <dbReference type="Proteomes" id="UP000199112"/>
    </source>
</evidence>
<dbReference type="Gene3D" id="2.60.40.10">
    <property type="entry name" value="Immunoglobulins"/>
    <property type="match status" value="2"/>
</dbReference>
<dbReference type="EMBL" id="FNWL01000001">
    <property type="protein sequence ID" value="SEH13204.1"/>
    <property type="molecule type" value="Genomic_DNA"/>
</dbReference>
<gene>
    <name evidence="1" type="ORF">SAMN04487967_1214</name>
</gene>
<dbReference type="InterPro" id="IPR013783">
    <property type="entry name" value="Ig-like_fold"/>
</dbReference>
<dbReference type="OrthoDB" id="271491at2157"/>
<evidence type="ECO:0008006" key="3">
    <source>
        <dbReference type="Google" id="ProtNLM"/>
    </source>
</evidence>